<dbReference type="InterPro" id="IPR012340">
    <property type="entry name" value="NA-bd_OB-fold"/>
</dbReference>
<dbReference type="InterPro" id="IPR050181">
    <property type="entry name" value="Cold_shock_domain"/>
</dbReference>
<protein>
    <submittedName>
        <fullName evidence="4">Unannotated protein</fullName>
    </submittedName>
</protein>
<dbReference type="PROSITE" id="PS51257">
    <property type="entry name" value="PROKAR_LIPOPROTEIN"/>
    <property type="match status" value="1"/>
</dbReference>
<evidence type="ECO:0000259" key="3">
    <source>
        <dbReference type="PROSITE" id="PS51857"/>
    </source>
</evidence>
<keyword evidence="2" id="KW-0963">Cytoplasm</keyword>
<proteinExistence type="predicted"/>
<dbReference type="CDD" id="cd04458">
    <property type="entry name" value="CSP_CDS"/>
    <property type="match status" value="1"/>
</dbReference>
<dbReference type="PRINTS" id="PR00050">
    <property type="entry name" value="COLDSHOCK"/>
</dbReference>
<sequence>MHAPRTVTTLMVSMAAAGALLLAGCGSGTTASAPTAATSAAVPVPEASTAAPAPSAPMSSAPAEVPAEVVLATWTCTRDGEKVTCTCEGSEADCRSTVAKPSKVKGATGIVKWFNDSKGFGFITPDGGGRDVFVHFSAISGQGFKTLGEGRTVEFEVAPGPKGPQAQNVRQY</sequence>
<dbReference type="SUPFAM" id="SSF50249">
    <property type="entry name" value="Nucleic acid-binding proteins"/>
    <property type="match status" value="1"/>
</dbReference>
<dbReference type="PROSITE" id="PS00352">
    <property type="entry name" value="CSD_1"/>
    <property type="match status" value="1"/>
</dbReference>
<name>A0A6J7LT71_9ZZZZ</name>
<dbReference type="PROSITE" id="PS51857">
    <property type="entry name" value="CSD_2"/>
    <property type="match status" value="1"/>
</dbReference>
<evidence type="ECO:0000256" key="1">
    <source>
        <dbReference type="ARBA" id="ARBA00004496"/>
    </source>
</evidence>
<gene>
    <name evidence="4" type="ORF">UFOPK3772_03261</name>
</gene>
<dbReference type="EMBL" id="CAFBNE010000179">
    <property type="protein sequence ID" value="CAB4969693.1"/>
    <property type="molecule type" value="Genomic_DNA"/>
</dbReference>
<dbReference type="GO" id="GO:0003676">
    <property type="term" value="F:nucleic acid binding"/>
    <property type="evidence" value="ECO:0007669"/>
    <property type="project" value="InterPro"/>
</dbReference>
<dbReference type="PANTHER" id="PTHR11544">
    <property type="entry name" value="COLD SHOCK DOMAIN CONTAINING PROTEINS"/>
    <property type="match status" value="1"/>
</dbReference>
<dbReference type="AlphaFoldDB" id="A0A6J7LT71"/>
<evidence type="ECO:0000256" key="2">
    <source>
        <dbReference type="ARBA" id="ARBA00022490"/>
    </source>
</evidence>
<comment type="subcellular location">
    <subcellularLocation>
        <location evidence="1">Cytoplasm</location>
    </subcellularLocation>
</comment>
<dbReference type="FunFam" id="2.40.50.140:FF:000006">
    <property type="entry name" value="Cold shock protein CspC"/>
    <property type="match status" value="1"/>
</dbReference>
<organism evidence="4">
    <name type="scientific">freshwater metagenome</name>
    <dbReference type="NCBI Taxonomy" id="449393"/>
    <lineage>
        <taxon>unclassified sequences</taxon>
        <taxon>metagenomes</taxon>
        <taxon>ecological metagenomes</taxon>
    </lineage>
</organism>
<reference evidence="4" key="1">
    <citation type="submission" date="2020-05" db="EMBL/GenBank/DDBJ databases">
        <authorList>
            <person name="Chiriac C."/>
            <person name="Salcher M."/>
            <person name="Ghai R."/>
            <person name="Kavagutti S V."/>
        </authorList>
    </citation>
    <scope>NUCLEOTIDE SEQUENCE</scope>
</reference>
<accession>A0A6J7LT71</accession>
<dbReference type="InterPro" id="IPR002059">
    <property type="entry name" value="CSP_DNA-bd"/>
</dbReference>
<dbReference type="Pfam" id="PF00313">
    <property type="entry name" value="CSD"/>
    <property type="match status" value="1"/>
</dbReference>
<feature type="domain" description="CSD" evidence="3">
    <location>
        <begin position="106"/>
        <end position="171"/>
    </location>
</feature>
<evidence type="ECO:0000313" key="4">
    <source>
        <dbReference type="EMBL" id="CAB4969693.1"/>
    </source>
</evidence>
<dbReference type="InterPro" id="IPR011129">
    <property type="entry name" value="CSD"/>
</dbReference>
<dbReference type="InterPro" id="IPR019844">
    <property type="entry name" value="CSD_CS"/>
</dbReference>
<dbReference type="Gene3D" id="2.40.50.140">
    <property type="entry name" value="Nucleic acid-binding proteins"/>
    <property type="match status" value="1"/>
</dbReference>
<dbReference type="SMART" id="SM00357">
    <property type="entry name" value="CSP"/>
    <property type="match status" value="1"/>
</dbReference>
<dbReference type="GO" id="GO:0005737">
    <property type="term" value="C:cytoplasm"/>
    <property type="evidence" value="ECO:0007669"/>
    <property type="project" value="UniProtKB-SubCell"/>
</dbReference>